<protein>
    <submittedName>
        <fullName evidence="1">Uncharacterized protein</fullName>
    </submittedName>
</protein>
<name>A0A0B7JJY0_BIOOC</name>
<organism evidence="1">
    <name type="scientific">Bionectria ochroleuca</name>
    <name type="common">Gliocladium roseum</name>
    <dbReference type="NCBI Taxonomy" id="29856"/>
    <lineage>
        <taxon>Eukaryota</taxon>
        <taxon>Fungi</taxon>
        <taxon>Dikarya</taxon>
        <taxon>Ascomycota</taxon>
        <taxon>Pezizomycotina</taxon>
        <taxon>Sordariomycetes</taxon>
        <taxon>Hypocreomycetidae</taxon>
        <taxon>Hypocreales</taxon>
        <taxon>Bionectriaceae</taxon>
        <taxon>Clonostachys</taxon>
    </lineage>
</organism>
<evidence type="ECO:0000313" key="1">
    <source>
        <dbReference type="EMBL" id="CEO45019.1"/>
    </source>
</evidence>
<accession>A0A0B7JJY0</accession>
<gene>
    <name evidence="1" type="ORF">BN869_000001074_1</name>
</gene>
<proteinExistence type="predicted"/>
<sequence length="401" mass="44825">MYSTKAVHALKNLFSRYHEPTALSKTQAQKLLEGLKSSFRDQLDREHGHNVSDIKRTKIAAPTTSTELRTSPTDQHLKTLLSNPLFSYNEPTESPPLGPAIIPNQRDPMHVFDHAVSKGMMTIRAATGCLITKRKQMKATQGDLSLLDGSDTALRVLRWIRSSRSENNLDFLDNRPFVNALMPFLISEGLENVAWEWVTRSLRSAAEDAAHAAQHGRAEFVLSNLVAVKGLPQYGDLDAAIVTLLRAQNAYQASPFLSELLWKPWRSISWLSTVESHSRAAPNEILYNAHVATAEKFASSVAVEQAHLSLWHPTHPSVNQALSLFRDTGKMDGVMKSISKEGKYSSKNNRMKLGQWLVVLGHDTVDVLARSGRAREAKEVAELLKMELSDYHHQHQTLQIT</sequence>
<dbReference type="EMBL" id="CDPU01000002">
    <property type="protein sequence ID" value="CEO45019.1"/>
    <property type="molecule type" value="Genomic_DNA"/>
</dbReference>
<dbReference type="AlphaFoldDB" id="A0A0B7JJY0"/>
<reference evidence="1" key="1">
    <citation type="submission" date="2015-01" db="EMBL/GenBank/DDBJ databases">
        <authorList>
            <person name="Durling Mikael"/>
        </authorList>
    </citation>
    <scope>NUCLEOTIDE SEQUENCE</scope>
</reference>